<dbReference type="Gene3D" id="3.30.300.20">
    <property type="match status" value="1"/>
</dbReference>
<dbReference type="HOGENOM" id="CLU_114057_1_0_0"/>
<dbReference type="InterPro" id="IPR036102">
    <property type="entry name" value="OsmC/Ohrsf"/>
</dbReference>
<name>B9KA49_THENN</name>
<protein>
    <submittedName>
        <fullName evidence="1">OsmC family protein</fullName>
    </submittedName>
</protein>
<dbReference type="PANTHER" id="PTHR34352">
    <property type="entry name" value="PROTEIN YHFA"/>
    <property type="match status" value="1"/>
</dbReference>
<dbReference type="InterPro" id="IPR003718">
    <property type="entry name" value="OsmC/Ohr_fam"/>
</dbReference>
<dbReference type="Gene3D" id="2.20.25.10">
    <property type="match status" value="1"/>
</dbReference>
<organism evidence="1 2">
    <name type="scientific">Thermotoga neapolitana (strain ATCC 49049 / DSM 4359 / NBRC 107923 / NS-E)</name>
    <dbReference type="NCBI Taxonomy" id="309803"/>
    <lineage>
        <taxon>Bacteria</taxon>
        <taxon>Thermotogati</taxon>
        <taxon>Thermotogota</taxon>
        <taxon>Thermotogae</taxon>
        <taxon>Thermotogales</taxon>
        <taxon>Thermotogaceae</taxon>
        <taxon>Thermotoga</taxon>
    </lineage>
</organism>
<dbReference type="RefSeq" id="WP_015920070.1">
    <property type="nucleotide sequence ID" value="NC_011978.1"/>
</dbReference>
<dbReference type="SUPFAM" id="SSF82784">
    <property type="entry name" value="OsmC-like"/>
    <property type="match status" value="1"/>
</dbReference>
<proteinExistence type="predicted"/>
<dbReference type="Proteomes" id="UP000000445">
    <property type="component" value="Chromosome"/>
</dbReference>
<sequence length="138" mass="15931">MQARWIGNMMFHVRTDSNHDVIMDAKEEVGGKDAAPRPLELVLSGLMGCTGMDVVSILRKMKVVDRMKDFRIEIEYERAEDHPRIFTRVHLKYIFKFDGEPPKDKVEKAVQLSQEKYCSVSAILKCSSKVTYEIVYES</sequence>
<dbReference type="InterPro" id="IPR015946">
    <property type="entry name" value="KH_dom-like_a/b"/>
</dbReference>
<accession>B9KA49</accession>
<dbReference type="AlphaFoldDB" id="B9KA49"/>
<dbReference type="eggNOG" id="COG1765">
    <property type="taxonomic scope" value="Bacteria"/>
</dbReference>
<keyword evidence="2" id="KW-1185">Reference proteome</keyword>
<reference evidence="1 2" key="1">
    <citation type="journal article" date="2009" name="Biosci. Biotechnol. Biochem.">
        <title>WeGAS: a web-based microbial genome annotation system.</title>
        <authorList>
            <person name="Lee D."/>
            <person name="Seo H."/>
            <person name="Park C."/>
            <person name="Park K."/>
        </authorList>
    </citation>
    <scope>NUCLEOTIDE SEQUENCE [LARGE SCALE GENOMIC DNA]</scope>
    <source>
        <strain evidence="2">ATCC 49049 / DSM 4359 / NBRC 107923 / NS-E</strain>
    </source>
</reference>
<gene>
    <name evidence="1" type="ordered locus">CTN_1656</name>
</gene>
<dbReference type="Pfam" id="PF02566">
    <property type="entry name" value="OsmC"/>
    <property type="match status" value="1"/>
</dbReference>
<dbReference type="KEGG" id="tna:CTN_1656"/>
<evidence type="ECO:0000313" key="2">
    <source>
        <dbReference type="Proteomes" id="UP000000445"/>
    </source>
</evidence>
<dbReference type="EMBL" id="CP000916">
    <property type="protein sequence ID" value="ACM23832.1"/>
    <property type="molecule type" value="Genomic_DNA"/>
</dbReference>
<dbReference type="PANTHER" id="PTHR34352:SF1">
    <property type="entry name" value="PROTEIN YHFA"/>
    <property type="match status" value="1"/>
</dbReference>
<evidence type="ECO:0000313" key="1">
    <source>
        <dbReference type="EMBL" id="ACM23832.1"/>
    </source>
</evidence>
<dbReference type="STRING" id="309803.CTN_1656"/>